<accession>A0ABN7VPJ7</accession>
<gene>
    <name evidence="1" type="ORF">GMARGA_LOCUS21102</name>
</gene>
<reference evidence="1 2" key="1">
    <citation type="submission" date="2021-06" db="EMBL/GenBank/DDBJ databases">
        <authorList>
            <person name="Kallberg Y."/>
            <person name="Tangrot J."/>
            <person name="Rosling A."/>
        </authorList>
    </citation>
    <scope>NUCLEOTIDE SEQUENCE [LARGE SCALE GENOMIC DNA]</scope>
    <source>
        <strain evidence="1 2">120-4 pot B 10/14</strain>
    </source>
</reference>
<name>A0ABN7VPJ7_GIGMA</name>
<dbReference type="EMBL" id="CAJVQB010019159">
    <property type="protein sequence ID" value="CAG8790101.1"/>
    <property type="molecule type" value="Genomic_DNA"/>
</dbReference>
<dbReference type="Proteomes" id="UP000789901">
    <property type="component" value="Unassembled WGS sequence"/>
</dbReference>
<sequence length="90" mass="10382">MSIENNKNSINDSHVYERIEHGRYLFIKVVENLNTHSLSTKNSPGITLAFPLIIESDEDNEEDVKVETSAIANRKKKGKRKEKLQKNKTR</sequence>
<keyword evidence="2" id="KW-1185">Reference proteome</keyword>
<evidence type="ECO:0000313" key="1">
    <source>
        <dbReference type="EMBL" id="CAG8790101.1"/>
    </source>
</evidence>
<organism evidence="1 2">
    <name type="scientific">Gigaspora margarita</name>
    <dbReference type="NCBI Taxonomy" id="4874"/>
    <lineage>
        <taxon>Eukaryota</taxon>
        <taxon>Fungi</taxon>
        <taxon>Fungi incertae sedis</taxon>
        <taxon>Mucoromycota</taxon>
        <taxon>Glomeromycotina</taxon>
        <taxon>Glomeromycetes</taxon>
        <taxon>Diversisporales</taxon>
        <taxon>Gigasporaceae</taxon>
        <taxon>Gigaspora</taxon>
    </lineage>
</organism>
<comment type="caution">
    <text evidence="1">The sequence shown here is derived from an EMBL/GenBank/DDBJ whole genome shotgun (WGS) entry which is preliminary data.</text>
</comment>
<evidence type="ECO:0000313" key="2">
    <source>
        <dbReference type="Proteomes" id="UP000789901"/>
    </source>
</evidence>
<proteinExistence type="predicted"/>
<protein>
    <submittedName>
        <fullName evidence="1">37196_t:CDS:1</fullName>
    </submittedName>
</protein>